<evidence type="ECO:0000256" key="5">
    <source>
        <dbReference type="ARBA" id="ARBA00022898"/>
    </source>
</evidence>
<dbReference type="HAMAP" id="MF_00375">
    <property type="entry name" value="HemL_aminotrans_3"/>
    <property type="match status" value="1"/>
</dbReference>
<dbReference type="Gene3D" id="3.40.640.10">
    <property type="entry name" value="Type I PLP-dependent aspartate aminotransferase-like (Major domain)"/>
    <property type="match status" value="1"/>
</dbReference>
<evidence type="ECO:0000256" key="3">
    <source>
        <dbReference type="ARBA" id="ARBA00004819"/>
    </source>
</evidence>
<evidence type="ECO:0000256" key="7">
    <source>
        <dbReference type="ARBA" id="ARBA00023244"/>
    </source>
</evidence>
<dbReference type="InterPro" id="IPR004639">
    <property type="entry name" value="4pyrrol_synth_GluAld_NH2Trfase"/>
</dbReference>
<reference evidence="9 10" key="1">
    <citation type="submission" date="2020-08" db="EMBL/GenBank/DDBJ databases">
        <authorList>
            <person name="Liu C."/>
            <person name="Sun Q."/>
        </authorList>
    </citation>
    <scope>NUCLEOTIDE SEQUENCE [LARGE SCALE GENOMIC DNA]</scope>
    <source>
        <strain evidence="9 10">NSJ-59</strain>
    </source>
</reference>
<dbReference type="PANTHER" id="PTHR43713:SF3">
    <property type="entry name" value="GLUTAMATE-1-SEMIALDEHYDE 2,1-AMINOMUTASE 1, CHLOROPLASTIC-RELATED"/>
    <property type="match status" value="1"/>
</dbReference>
<comment type="cofactor">
    <cofactor evidence="2 8">
        <name>pyridoxal 5'-phosphate</name>
        <dbReference type="ChEBI" id="CHEBI:597326"/>
    </cofactor>
</comment>
<name>A0ABR6VIH0_9FIRM</name>
<dbReference type="InterPro" id="IPR015421">
    <property type="entry name" value="PyrdxlP-dep_Trfase_major"/>
</dbReference>
<dbReference type="EC" id="5.4.3.8" evidence="8"/>
<evidence type="ECO:0000313" key="9">
    <source>
        <dbReference type="EMBL" id="MBC3537093.1"/>
    </source>
</evidence>
<evidence type="ECO:0000256" key="8">
    <source>
        <dbReference type="HAMAP-Rule" id="MF_00375"/>
    </source>
</evidence>
<dbReference type="Proteomes" id="UP000606870">
    <property type="component" value="Unassembled WGS sequence"/>
</dbReference>
<keyword evidence="8" id="KW-0963">Cytoplasm</keyword>
<dbReference type="InterPro" id="IPR015424">
    <property type="entry name" value="PyrdxlP-dep_Trfase"/>
</dbReference>
<keyword evidence="5 8" id="KW-0663">Pyridoxal phosphate</keyword>
<accession>A0ABR6VIH0</accession>
<dbReference type="NCBIfam" id="TIGR00713">
    <property type="entry name" value="hemL"/>
    <property type="match status" value="1"/>
</dbReference>
<dbReference type="SUPFAM" id="SSF53383">
    <property type="entry name" value="PLP-dependent transferases"/>
    <property type="match status" value="1"/>
</dbReference>
<keyword evidence="7 8" id="KW-0627">Porphyrin biosynthesis</keyword>
<evidence type="ECO:0000256" key="6">
    <source>
        <dbReference type="ARBA" id="ARBA00023235"/>
    </source>
</evidence>
<comment type="pathway">
    <text evidence="3">Porphyrin-containing compound metabolism; protoporphyrin-IX biosynthesis; 5-aminolevulinate from L-glutamyl-tRNA(Glu): step 2/2.</text>
</comment>
<dbReference type="GO" id="GO:0042286">
    <property type="term" value="F:glutamate-1-semialdehyde 2,1-aminomutase activity"/>
    <property type="evidence" value="ECO:0007669"/>
    <property type="project" value="UniProtKB-EC"/>
</dbReference>
<dbReference type="InterPro" id="IPR015422">
    <property type="entry name" value="PyrdxlP-dep_Trfase_small"/>
</dbReference>
<feature type="modified residue" description="N6-(pyridoxal phosphate)lysine" evidence="8">
    <location>
        <position position="268"/>
    </location>
</feature>
<dbReference type="Pfam" id="PF00202">
    <property type="entry name" value="Aminotran_3"/>
    <property type="match status" value="1"/>
</dbReference>
<sequence>MLAHTKSEAAFTAAQTLMPGGVNSPVRSYGRVHCNPPFIASAKGCTITDIDGNTYIDYVGSWGPMIAGHAHPRVVKALQEAATRGTSYGAPTLLESELANLVKEIYPSIERLRMVNSGTEATMSALRVARGFTGRDKIIKFQGCYHGHADSLLVSAGSGAATFGQPDSPGVTRATAEDTITLPYNDTKAFNRLMDGFGNDIAAVIVEPVAGNMGCVPPVPGFLEALRSQTAAHGAILIFDEVMCGFRTDLHGAQAYYGITPDLTCLGKIIGGGLPAAAYGGKAYLMDCVSPAGPIYQAGTLSGNPLAVTAGLETLRIITEDPDYTVRVTAQTKKLCDGLRTAAAAAGVPVCIHQSGSMFSVFFTPGEVRDFAMANACDQEAFATYFQAMLEAGIYLPPSQFETCFLSGEHDDQAIEITLSAAKNAFAAVAKSR</sequence>
<dbReference type="NCBIfam" id="NF000818">
    <property type="entry name" value="PRK00062.1"/>
    <property type="match status" value="1"/>
</dbReference>
<dbReference type="InterPro" id="IPR049704">
    <property type="entry name" value="Aminotrans_3_PPA_site"/>
</dbReference>
<dbReference type="PROSITE" id="PS00600">
    <property type="entry name" value="AA_TRANSFER_CLASS_3"/>
    <property type="match status" value="1"/>
</dbReference>
<comment type="subunit">
    <text evidence="8">Homodimer.</text>
</comment>
<protein>
    <recommendedName>
        <fullName evidence="8">Glutamate-1-semialdehyde 2,1-aminomutase</fullName>
        <shortName evidence="8">GSA</shortName>
        <ecNumber evidence="8">5.4.3.8</ecNumber>
    </recommendedName>
    <alternativeName>
        <fullName evidence="8">Glutamate-1-semialdehyde aminotransferase</fullName>
        <shortName evidence="8">GSA-AT</shortName>
    </alternativeName>
</protein>
<comment type="similarity">
    <text evidence="4 8">Belongs to the class-III pyridoxal-phosphate-dependent aminotransferase family. HemL subfamily.</text>
</comment>
<dbReference type="CDD" id="cd00610">
    <property type="entry name" value="OAT_like"/>
    <property type="match status" value="1"/>
</dbReference>
<dbReference type="RefSeq" id="WP_186503265.1">
    <property type="nucleotide sequence ID" value="NZ_JACOGK010000019.1"/>
</dbReference>
<evidence type="ECO:0000256" key="2">
    <source>
        <dbReference type="ARBA" id="ARBA00001933"/>
    </source>
</evidence>
<dbReference type="InterPro" id="IPR005814">
    <property type="entry name" value="Aminotrans_3"/>
</dbReference>
<dbReference type="EMBL" id="JACOGK010000019">
    <property type="protein sequence ID" value="MBC3537093.1"/>
    <property type="molecule type" value="Genomic_DNA"/>
</dbReference>
<proteinExistence type="inferred from homology"/>
<evidence type="ECO:0000256" key="1">
    <source>
        <dbReference type="ARBA" id="ARBA00001579"/>
    </source>
</evidence>
<gene>
    <name evidence="8 9" type="primary">hemL</name>
    <name evidence="9" type="ORF">H8J70_07500</name>
</gene>
<organism evidence="9 10">
    <name type="scientific">Megasphaera hominis</name>
    <dbReference type="NCBI Taxonomy" id="159836"/>
    <lineage>
        <taxon>Bacteria</taxon>
        <taxon>Bacillati</taxon>
        <taxon>Bacillota</taxon>
        <taxon>Negativicutes</taxon>
        <taxon>Veillonellales</taxon>
        <taxon>Veillonellaceae</taxon>
        <taxon>Megasphaera</taxon>
    </lineage>
</organism>
<keyword evidence="6 8" id="KW-0413">Isomerase</keyword>
<evidence type="ECO:0000313" key="10">
    <source>
        <dbReference type="Proteomes" id="UP000606870"/>
    </source>
</evidence>
<comment type="subcellular location">
    <subcellularLocation>
        <location evidence="8">Cytoplasm</location>
    </subcellularLocation>
</comment>
<comment type="caution">
    <text evidence="9">The sequence shown here is derived from an EMBL/GenBank/DDBJ whole genome shotgun (WGS) entry which is preliminary data.</text>
</comment>
<keyword evidence="10" id="KW-1185">Reference proteome</keyword>
<comment type="catalytic activity">
    <reaction evidence="1 8">
        <text>(S)-4-amino-5-oxopentanoate = 5-aminolevulinate</text>
        <dbReference type="Rhea" id="RHEA:14265"/>
        <dbReference type="ChEBI" id="CHEBI:57501"/>
        <dbReference type="ChEBI" id="CHEBI:356416"/>
        <dbReference type="EC" id="5.4.3.8"/>
    </reaction>
</comment>
<dbReference type="PANTHER" id="PTHR43713">
    <property type="entry name" value="GLUTAMATE-1-SEMIALDEHYDE 2,1-AMINOMUTASE"/>
    <property type="match status" value="1"/>
</dbReference>
<evidence type="ECO:0000256" key="4">
    <source>
        <dbReference type="ARBA" id="ARBA00008981"/>
    </source>
</evidence>
<dbReference type="Gene3D" id="3.90.1150.10">
    <property type="entry name" value="Aspartate Aminotransferase, domain 1"/>
    <property type="match status" value="1"/>
</dbReference>